<keyword evidence="1" id="KW-0472">Membrane</keyword>
<reference evidence="2" key="1">
    <citation type="submission" date="2019-11" db="EMBL/GenBank/DDBJ databases">
        <authorList>
            <person name="Feng L."/>
        </authorList>
    </citation>
    <scope>NUCLEOTIDE SEQUENCE</scope>
    <source>
        <strain evidence="2">SparasanguinisLFYP13</strain>
    </source>
</reference>
<dbReference type="EMBL" id="CACRUC010000014">
    <property type="protein sequence ID" value="VYT79823.1"/>
    <property type="molecule type" value="Genomic_DNA"/>
</dbReference>
<proteinExistence type="predicted"/>
<feature type="transmembrane region" description="Helical" evidence="1">
    <location>
        <begin position="33"/>
        <end position="51"/>
    </location>
</feature>
<accession>A0A6N2ZMD4</accession>
<keyword evidence="1" id="KW-1133">Transmembrane helix</keyword>
<name>A0A6N2ZMD4_STRPA</name>
<protein>
    <submittedName>
        <fullName evidence="2">Uncharacterized protein</fullName>
    </submittedName>
</protein>
<dbReference type="RefSeq" id="WP_176745534.1">
    <property type="nucleotide sequence ID" value="NZ_JASHEC010000016.1"/>
</dbReference>
<gene>
    <name evidence="2" type="ORF">SPLFYP13_00167</name>
</gene>
<evidence type="ECO:0000256" key="1">
    <source>
        <dbReference type="SAM" id="Phobius"/>
    </source>
</evidence>
<sequence>MTDRNELLDKDIQERIKKIRYEKPDEVKNRKSTFYIIVVILVTVSVLLSLFRYL</sequence>
<evidence type="ECO:0000313" key="2">
    <source>
        <dbReference type="EMBL" id="VYT79823.1"/>
    </source>
</evidence>
<dbReference type="AlphaFoldDB" id="A0A6N2ZMD4"/>
<keyword evidence="1" id="KW-0812">Transmembrane</keyword>
<organism evidence="2">
    <name type="scientific">Streptococcus parasanguinis</name>
    <dbReference type="NCBI Taxonomy" id="1318"/>
    <lineage>
        <taxon>Bacteria</taxon>
        <taxon>Bacillati</taxon>
        <taxon>Bacillota</taxon>
        <taxon>Bacilli</taxon>
        <taxon>Lactobacillales</taxon>
        <taxon>Streptococcaceae</taxon>
        <taxon>Streptococcus</taxon>
    </lineage>
</organism>